<reference evidence="6 7" key="1">
    <citation type="submission" date="2015-11" db="EMBL/GenBank/DDBJ databases">
        <title>Genomic analysis of 38 Legionella species identifies large and diverse effector repertoires.</title>
        <authorList>
            <person name="Burstein D."/>
            <person name="Amaro F."/>
            <person name="Zusman T."/>
            <person name="Lifshitz Z."/>
            <person name="Cohen O."/>
            <person name="Gilbert J.A."/>
            <person name="Pupko T."/>
            <person name="Shuman H.A."/>
            <person name="Segal G."/>
        </authorList>
    </citation>
    <scope>NUCLEOTIDE SEQUENCE [LARGE SCALE GENOMIC DNA]</scope>
    <source>
        <strain evidence="6 7">Oak Ridge-10</strain>
    </source>
</reference>
<dbReference type="GO" id="GO:0008810">
    <property type="term" value="F:cellulase activity"/>
    <property type="evidence" value="ECO:0007669"/>
    <property type="project" value="UniProtKB-EC"/>
</dbReference>
<gene>
    <name evidence="6" type="primary">egl_1</name>
    <name evidence="6" type="ORF">Loak_0128</name>
</gene>
<evidence type="ECO:0000256" key="4">
    <source>
        <dbReference type="SAM" id="Phobius"/>
    </source>
</evidence>
<feature type="domain" description="Glycoside hydrolase family 5" evidence="5">
    <location>
        <begin position="212"/>
        <end position="514"/>
    </location>
</feature>
<evidence type="ECO:0000313" key="7">
    <source>
        <dbReference type="Proteomes" id="UP000054858"/>
    </source>
</evidence>
<dbReference type="AlphaFoldDB" id="A0A0W0XIR3"/>
<keyword evidence="4" id="KW-0472">Membrane</keyword>
<keyword evidence="2 3" id="KW-0326">Glycosidase</keyword>
<dbReference type="RefSeq" id="WP_025385713.1">
    <property type="nucleotide sequence ID" value="NZ_LCUA01000023.1"/>
</dbReference>
<dbReference type="PANTHER" id="PTHR34142:SF1">
    <property type="entry name" value="GLYCOSIDE HYDROLASE FAMILY 5 DOMAIN-CONTAINING PROTEIN"/>
    <property type="match status" value="1"/>
</dbReference>
<dbReference type="InterPro" id="IPR018087">
    <property type="entry name" value="Glyco_hydro_5_CS"/>
</dbReference>
<dbReference type="GO" id="GO:0009251">
    <property type="term" value="P:glucan catabolic process"/>
    <property type="evidence" value="ECO:0007669"/>
    <property type="project" value="TreeGrafter"/>
</dbReference>
<accession>A0A0W0XIR3</accession>
<dbReference type="SUPFAM" id="SSF51445">
    <property type="entry name" value="(Trans)glycosidases"/>
    <property type="match status" value="1"/>
</dbReference>
<keyword evidence="4" id="KW-1133">Transmembrane helix</keyword>
<comment type="similarity">
    <text evidence="3">Belongs to the glycosyl hydrolase 5 (cellulase A) family.</text>
</comment>
<name>A0A0W0XIR3_9GAMM</name>
<evidence type="ECO:0000256" key="1">
    <source>
        <dbReference type="ARBA" id="ARBA00022801"/>
    </source>
</evidence>
<dbReference type="InterPro" id="IPR017853">
    <property type="entry name" value="GH"/>
</dbReference>
<evidence type="ECO:0000256" key="2">
    <source>
        <dbReference type="ARBA" id="ARBA00023295"/>
    </source>
</evidence>
<dbReference type="EC" id="3.2.1.4" evidence="6"/>
<dbReference type="InterPro" id="IPR001547">
    <property type="entry name" value="Glyco_hydro_5"/>
</dbReference>
<dbReference type="Pfam" id="PF00150">
    <property type="entry name" value="Cellulase"/>
    <property type="match status" value="1"/>
</dbReference>
<dbReference type="Gene3D" id="3.20.20.80">
    <property type="entry name" value="Glycosidases"/>
    <property type="match status" value="1"/>
</dbReference>
<dbReference type="Proteomes" id="UP000054858">
    <property type="component" value="Unassembled WGS sequence"/>
</dbReference>
<evidence type="ECO:0000313" key="6">
    <source>
        <dbReference type="EMBL" id="KTD44428.1"/>
    </source>
</evidence>
<keyword evidence="1 3" id="KW-0378">Hydrolase</keyword>
<dbReference type="PANTHER" id="PTHR34142">
    <property type="entry name" value="ENDO-BETA-1,4-GLUCANASE A"/>
    <property type="match status" value="1"/>
</dbReference>
<dbReference type="EMBL" id="LNYP01000003">
    <property type="protein sequence ID" value="KTD44428.1"/>
    <property type="molecule type" value="Genomic_DNA"/>
</dbReference>
<dbReference type="PATRIC" id="fig|29423.5.peg.136"/>
<evidence type="ECO:0000259" key="5">
    <source>
        <dbReference type="Pfam" id="PF00150"/>
    </source>
</evidence>
<organism evidence="6 7">
    <name type="scientific">Legionella oakridgensis</name>
    <dbReference type="NCBI Taxonomy" id="29423"/>
    <lineage>
        <taxon>Bacteria</taxon>
        <taxon>Pseudomonadati</taxon>
        <taxon>Pseudomonadota</taxon>
        <taxon>Gammaproteobacteria</taxon>
        <taxon>Legionellales</taxon>
        <taxon>Legionellaceae</taxon>
        <taxon>Legionella</taxon>
    </lineage>
</organism>
<sequence>MSIFKNDHMTLKSQLWIACLIFIIIESFMNTLNNPFIKLCSFRILIALTLLIPGSGLAANLSNQIEGVGLNNSVKPYLCIQNDSGQVTYALAPGQSIDGNKMAGNPYYVGATLRFDGCGYNNSYLGYVGFNVSDQGNNSINNYSPPQGVHIAYEQGAIDAQGRVTGKIRYTQIAANYDLKPAKQGKYWDFTGINLSGLEFSKSIDPFVIPNLSAADINTINSDLNAINAFIKQGTNTVRIPLHWGYLQLQGPGKGDIYADYYNHYVRPLLQTLTHAKIYTIIDLHAYMRYSQFGKQYAGCGMDGPCPDGTLITDSKAYEDVWKKLYALIKNDSTIDQHYIMIDLVNEPVGVPDDKVFTIQANLIKMLRQQGFEGYILVEGNAWSGLHSWATEQWQGSNGQTYTNATLFTRENFNKAGIYDLSKIIINVHQYLDSNFSGTQDSCQQDLSTIGPSGFNLMAFVDYLQQNQFKAMVTEFGVGRNSDSCTPALIEFMNYLKDNSAKDKESGFMGWTIWSVGHGWGNYNLRVTPESYQQKILENYLQ</sequence>
<feature type="transmembrane region" description="Helical" evidence="4">
    <location>
        <begin position="15"/>
        <end position="32"/>
    </location>
</feature>
<comment type="caution">
    <text evidence="6">The sequence shown here is derived from an EMBL/GenBank/DDBJ whole genome shotgun (WGS) entry which is preliminary data.</text>
</comment>
<protein>
    <submittedName>
        <fullName evidence="6">Endoglucanase</fullName>
        <ecNumber evidence="6">3.2.1.4</ecNumber>
    </submittedName>
</protein>
<feature type="transmembrane region" description="Helical" evidence="4">
    <location>
        <begin position="44"/>
        <end position="62"/>
    </location>
</feature>
<evidence type="ECO:0000256" key="3">
    <source>
        <dbReference type="RuleBase" id="RU361153"/>
    </source>
</evidence>
<keyword evidence="4" id="KW-0812">Transmembrane</keyword>
<proteinExistence type="inferred from homology"/>
<dbReference type="PROSITE" id="PS00659">
    <property type="entry name" value="GLYCOSYL_HYDROL_F5"/>
    <property type="match status" value="1"/>
</dbReference>